<dbReference type="RefSeq" id="WP_106090668.1">
    <property type="nucleotide sequence ID" value="NZ_PVNL01000072.1"/>
</dbReference>
<dbReference type="Proteomes" id="UP000238823">
    <property type="component" value="Unassembled WGS sequence"/>
</dbReference>
<organism evidence="1 2">
    <name type="scientific">Enhygromyxa salina</name>
    <dbReference type="NCBI Taxonomy" id="215803"/>
    <lineage>
        <taxon>Bacteria</taxon>
        <taxon>Pseudomonadati</taxon>
        <taxon>Myxococcota</taxon>
        <taxon>Polyangia</taxon>
        <taxon>Nannocystales</taxon>
        <taxon>Nannocystaceae</taxon>
        <taxon>Enhygromyxa</taxon>
    </lineage>
</organism>
<proteinExistence type="predicted"/>
<name>A0A2S9YNC0_9BACT</name>
<protein>
    <submittedName>
        <fullName evidence="1">Uncharacterized protein</fullName>
    </submittedName>
</protein>
<dbReference type="EMBL" id="PVNL01000072">
    <property type="protein sequence ID" value="PRQ06590.1"/>
    <property type="molecule type" value="Genomic_DNA"/>
</dbReference>
<evidence type="ECO:0000313" key="1">
    <source>
        <dbReference type="EMBL" id="PRQ06590.1"/>
    </source>
</evidence>
<gene>
    <name evidence="1" type="ORF">ENSA7_36930</name>
</gene>
<accession>A0A2S9YNC0</accession>
<comment type="caution">
    <text evidence="1">The sequence shown here is derived from an EMBL/GenBank/DDBJ whole genome shotgun (WGS) entry which is preliminary data.</text>
</comment>
<dbReference type="AlphaFoldDB" id="A0A2S9YNC0"/>
<sequence length="130" mass="14323">MSISQPDFSELHFTDADIESISERANGVLAVAVRNLIIVTEAVVLGREAPKNIPACSIEFHGVSQSIRTIRKYDENGQPASETVVIADNVSAVDLDSSTLTFELEGRLKSPPAWIDEWIVKAKGWRMIIE</sequence>
<reference evidence="1 2" key="1">
    <citation type="submission" date="2018-03" db="EMBL/GenBank/DDBJ databases">
        <title>Draft Genome Sequences of the Obligatory Marine Myxobacteria Enhygromyxa salina SWB007.</title>
        <authorList>
            <person name="Poehlein A."/>
            <person name="Moghaddam J.A."/>
            <person name="Harms H."/>
            <person name="Alanjari M."/>
            <person name="Koenig G.M."/>
            <person name="Daniel R."/>
            <person name="Schaeberle T.F."/>
        </authorList>
    </citation>
    <scope>NUCLEOTIDE SEQUENCE [LARGE SCALE GENOMIC DNA]</scope>
    <source>
        <strain evidence="1 2">SWB007</strain>
    </source>
</reference>
<evidence type="ECO:0000313" key="2">
    <source>
        <dbReference type="Proteomes" id="UP000238823"/>
    </source>
</evidence>